<dbReference type="KEGG" id="ssl:SS1G_03287"/>
<dbReference type="AlphaFoldDB" id="A7ED97"/>
<evidence type="ECO:0000313" key="2">
    <source>
        <dbReference type="Proteomes" id="UP000001312"/>
    </source>
</evidence>
<evidence type="ECO:0000313" key="1">
    <source>
        <dbReference type="EMBL" id="EDO00813.1"/>
    </source>
</evidence>
<dbReference type="HOGENOM" id="CLU_2591235_0_0_1"/>
<dbReference type="Proteomes" id="UP000001312">
    <property type="component" value="Unassembled WGS sequence"/>
</dbReference>
<dbReference type="RefSeq" id="XP_001595198.1">
    <property type="nucleotide sequence ID" value="XM_001595148.1"/>
</dbReference>
<dbReference type="GeneID" id="5491520"/>
<proteinExistence type="predicted"/>
<accession>A7ED97</accession>
<sequence length="80" mass="9126">MIHPASQGSWIWRKTERINNRQVFIDDSVLHCLLEVNPLGWTFGNGADALKWNSPAVSHGCSAYLHDGIFNKKRIDHEEP</sequence>
<name>A7ED97_SCLS1</name>
<organism evidence="1 2">
    <name type="scientific">Sclerotinia sclerotiorum (strain ATCC 18683 / 1980 / Ss-1)</name>
    <name type="common">White mold</name>
    <name type="synonym">Whetzelinia sclerotiorum</name>
    <dbReference type="NCBI Taxonomy" id="665079"/>
    <lineage>
        <taxon>Eukaryota</taxon>
        <taxon>Fungi</taxon>
        <taxon>Dikarya</taxon>
        <taxon>Ascomycota</taxon>
        <taxon>Pezizomycotina</taxon>
        <taxon>Leotiomycetes</taxon>
        <taxon>Helotiales</taxon>
        <taxon>Sclerotiniaceae</taxon>
        <taxon>Sclerotinia</taxon>
    </lineage>
</organism>
<dbReference type="EMBL" id="CH476624">
    <property type="protein sequence ID" value="EDO00813.1"/>
    <property type="molecule type" value="Genomic_DNA"/>
</dbReference>
<keyword evidence="2" id="KW-1185">Reference proteome</keyword>
<dbReference type="InParanoid" id="A7ED97"/>
<gene>
    <name evidence="1" type="ORF">SS1G_03287</name>
</gene>
<protein>
    <submittedName>
        <fullName evidence="1">Uncharacterized protein</fullName>
    </submittedName>
</protein>
<reference evidence="2" key="1">
    <citation type="journal article" date="2011" name="PLoS Genet.">
        <title>Genomic analysis of the necrotrophic fungal pathogens Sclerotinia sclerotiorum and Botrytis cinerea.</title>
        <authorList>
            <person name="Amselem J."/>
            <person name="Cuomo C.A."/>
            <person name="van Kan J.A."/>
            <person name="Viaud M."/>
            <person name="Benito E.P."/>
            <person name="Couloux A."/>
            <person name="Coutinho P.M."/>
            <person name="de Vries R.P."/>
            <person name="Dyer P.S."/>
            <person name="Fillinger S."/>
            <person name="Fournier E."/>
            <person name="Gout L."/>
            <person name="Hahn M."/>
            <person name="Kohn L."/>
            <person name="Lapalu N."/>
            <person name="Plummer K.M."/>
            <person name="Pradier J.M."/>
            <person name="Quevillon E."/>
            <person name="Sharon A."/>
            <person name="Simon A."/>
            <person name="ten Have A."/>
            <person name="Tudzynski B."/>
            <person name="Tudzynski P."/>
            <person name="Wincker P."/>
            <person name="Andrew M."/>
            <person name="Anthouard V."/>
            <person name="Beever R.E."/>
            <person name="Beffa R."/>
            <person name="Benoit I."/>
            <person name="Bouzid O."/>
            <person name="Brault B."/>
            <person name="Chen Z."/>
            <person name="Choquer M."/>
            <person name="Collemare J."/>
            <person name="Cotton P."/>
            <person name="Danchin E.G."/>
            <person name="Da Silva C."/>
            <person name="Gautier A."/>
            <person name="Giraud C."/>
            <person name="Giraud T."/>
            <person name="Gonzalez C."/>
            <person name="Grossetete S."/>
            <person name="Guldener U."/>
            <person name="Henrissat B."/>
            <person name="Howlett B.J."/>
            <person name="Kodira C."/>
            <person name="Kretschmer M."/>
            <person name="Lappartient A."/>
            <person name="Leroch M."/>
            <person name="Levis C."/>
            <person name="Mauceli E."/>
            <person name="Neuveglise C."/>
            <person name="Oeser B."/>
            <person name="Pearson M."/>
            <person name="Poulain J."/>
            <person name="Poussereau N."/>
            <person name="Quesneville H."/>
            <person name="Rascle C."/>
            <person name="Schumacher J."/>
            <person name="Segurens B."/>
            <person name="Sexton A."/>
            <person name="Silva E."/>
            <person name="Sirven C."/>
            <person name="Soanes D.M."/>
            <person name="Talbot N.J."/>
            <person name="Templeton M."/>
            <person name="Yandava C."/>
            <person name="Yarden O."/>
            <person name="Zeng Q."/>
            <person name="Rollins J.A."/>
            <person name="Lebrun M.H."/>
            <person name="Dickman M."/>
        </authorList>
    </citation>
    <scope>NUCLEOTIDE SEQUENCE [LARGE SCALE GENOMIC DNA]</scope>
    <source>
        <strain evidence="2">ATCC 18683 / 1980 / Ss-1</strain>
    </source>
</reference>